<reference evidence="7" key="1">
    <citation type="submission" date="2020-10" db="EMBL/GenBank/DDBJ databases">
        <authorList>
            <person name="Gilroy R."/>
        </authorList>
    </citation>
    <scope>NUCLEOTIDE SEQUENCE</scope>
    <source>
        <strain evidence="7">ChiGjej1B1-24693</strain>
    </source>
</reference>
<dbReference type="GO" id="GO:0005829">
    <property type="term" value="C:cytosol"/>
    <property type="evidence" value="ECO:0007669"/>
    <property type="project" value="TreeGrafter"/>
</dbReference>
<organism evidence="7 8">
    <name type="scientific">Candidatus Avipropionibacterium avicola</name>
    <dbReference type="NCBI Taxonomy" id="2840701"/>
    <lineage>
        <taxon>Bacteria</taxon>
        <taxon>Bacillati</taxon>
        <taxon>Actinomycetota</taxon>
        <taxon>Actinomycetes</taxon>
        <taxon>Propionibacteriales</taxon>
        <taxon>Propionibacteriaceae</taxon>
        <taxon>Propionibacteriaceae incertae sedis</taxon>
        <taxon>Candidatus Avipropionibacterium</taxon>
    </lineage>
</organism>
<dbReference type="AlphaFoldDB" id="A0A9D1GVV5"/>
<reference evidence="7" key="2">
    <citation type="journal article" date="2021" name="PeerJ">
        <title>Extensive microbial diversity within the chicken gut microbiome revealed by metagenomics and culture.</title>
        <authorList>
            <person name="Gilroy R."/>
            <person name="Ravi A."/>
            <person name="Getino M."/>
            <person name="Pursley I."/>
            <person name="Horton D.L."/>
            <person name="Alikhan N.F."/>
            <person name="Baker D."/>
            <person name="Gharbi K."/>
            <person name="Hall N."/>
            <person name="Watson M."/>
            <person name="Adriaenssens E.M."/>
            <person name="Foster-Nyarko E."/>
            <person name="Jarju S."/>
            <person name="Secka A."/>
            <person name="Antonio M."/>
            <person name="Oren A."/>
            <person name="Chaudhuri R.R."/>
            <person name="La Ragione R."/>
            <person name="Hildebrand F."/>
            <person name="Pallen M.J."/>
        </authorList>
    </citation>
    <scope>NUCLEOTIDE SEQUENCE</scope>
    <source>
        <strain evidence="7">ChiGjej1B1-24693</strain>
    </source>
</reference>
<protein>
    <submittedName>
        <fullName evidence="7">Glutamate--tRNA ligase</fullName>
    </submittedName>
</protein>
<dbReference type="Pfam" id="PF00749">
    <property type="entry name" value="tRNA-synt_1c"/>
    <property type="match status" value="1"/>
</dbReference>
<evidence type="ECO:0000256" key="3">
    <source>
        <dbReference type="ARBA" id="ARBA00022840"/>
    </source>
</evidence>
<dbReference type="Proteomes" id="UP000886842">
    <property type="component" value="Unassembled WGS sequence"/>
</dbReference>
<comment type="similarity">
    <text evidence="5">Belongs to the class-I aminoacyl-tRNA synthetase family.</text>
</comment>
<evidence type="ECO:0000256" key="1">
    <source>
        <dbReference type="ARBA" id="ARBA00022598"/>
    </source>
</evidence>
<dbReference type="InterPro" id="IPR000924">
    <property type="entry name" value="Glu/Gln-tRNA-synth"/>
</dbReference>
<keyword evidence="2 5" id="KW-0547">Nucleotide-binding</keyword>
<dbReference type="SUPFAM" id="SSF52374">
    <property type="entry name" value="Nucleotidylyl transferase"/>
    <property type="match status" value="1"/>
</dbReference>
<dbReference type="InterPro" id="IPR049940">
    <property type="entry name" value="GluQ/Sye"/>
</dbReference>
<dbReference type="InterPro" id="IPR014729">
    <property type="entry name" value="Rossmann-like_a/b/a_fold"/>
</dbReference>
<feature type="non-terminal residue" evidence="7">
    <location>
        <position position="165"/>
    </location>
</feature>
<dbReference type="Gene3D" id="3.40.50.620">
    <property type="entry name" value="HUPs"/>
    <property type="match status" value="1"/>
</dbReference>
<dbReference type="GO" id="GO:0006424">
    <property type="term" value="P:glutamyl-tRNA aminoacylation"/>
    <property type="evidence" value="ECO:0007669"/>
    <property type="project" value="TreeGrafter"/>
</dbReference>
<keyword evidence="4 5" id="KW-0030">Aminoacyl-tRNA synthetase</keyword>
<dbReference type="InterPro" id="IPR020058">
    <property type="entry name" value="Glu/Gln-tRNA-synth_Ib_cat-dom"/>
</dbReference>
<dbReference type="PRINTS" id="PR00987">
    <property type="entry name" value="TRNASYNTHGLU"/>
</dbReference>
<keyword evidence="5" id="KW-0648">Protein biosynthesis</keyword>
<comment type="caution">
    <text evidence="7">The sequence shown here is derived from an EMBL/GenBank/DDBJ whole genome shotgun (WGS) entry which is preliminary data.</text>
</comment>
<evidence type="ECO:0000256" key="2">
    <source>
        <dbReference type="ARBA" id="ARBA00022741"/>
    </source>
</evidence>
<accession>A0A9D1GVV5</accession>
<dbReference type="PANTHER" id="PTHR43311">
    <property type="entry name" value="GLUTAMATE--TRNA LIGASE"/>
    <property type="match status" value="1"/>
</dbReference>
<name>A0A9D1GVV5_9ACTN</name>
<dbReference type="PANTHER" id="PTHR43311:SF2">
    <property type="entry name" value="GLUTAMATE--TRNA LIGASE, MITOCHONDRIAL-RELATED"/>
    <property type="match status" value="1"/>
</dbReference>
<evidence type="ECO:0000313" key="7">
    <source>
        <dbReference type="EMBL" id="HIT74294.1"/>
    </source>
</evidence>
<evidence type="ECO:0000259" key="6">
    <source>
        <dbReference type="Pfam" id="PF00749"/>
    </source>
</evidence>
<dbReference type="GO" id="GO:0005524">
    <property type="term" value="F:ATP binding"/>
    <property type="evidence" value="ECO:0007669"/>
    <property type="project" value="UniProtKB-KW"/>
</dbReference>
<proteinExistence type="inferred from homology"/>
<gene>
    <name evidence="7" type="ORF">IAA98_01745</name>
</gene>
<dbReference type="GO" id="GO:0004818">
    <property type="term" value="F:glutamate-tRNA ligase activity"/>
    <property type="evidence" value="ECO:0007669"/>
    <property type="project" value="TreeGrafter"/>
</dbReference>
<keyword evidence="1 5" id="KW-0436">Ligase</keyword>
<evidence type="ECO:0000256" key="5">
    <source>
        <dbReference type="RuleBase" id="RU363037"/>
    </source>
</evidence>
<evidence type="ECO:0000256" key="4">
    <source>
        <dbReference type="ARBA" id="ARBA00023146"/>
    </source>
</evidence>
<sequence length="165" mass="18612">MRPEQVRVRFAPSPTGNLHVGAVRTALFNWVFARHHGGTLVLRIEDTDAARSTEESYRNVLNSLRWLGIEWDEGPEKDGPYGPYLQSQRRELYADAAERLLAGGHAYRCYCTTEETEARAKARPKGAPSGYDGFCRDLSQEQVDAFLAEARTPVVRMRMPEGEIV</sequence>
<feature type="domain" description="Glutamyl/glutaminyl-tRNA synthetase class Ib catalytic" evidence="6">
    <location>
        <begin position="5"/>
        <end position="162"/>
    </location>
</feature>
<dbReference type="EMBL" id="DVLP01000051">
    <property type="protein sequence ID" value="HIT74294.1"/>
    <property type="molecule type" value="Genomic_DNA"/>
</dbReference>
<keyword evidence="3 5" id="KW-0067">ATP-binding</keyword>
<evidence type="ECO:0000313" key="8">
    <source>
        <dbReference type="Proteomes" id="UP000886842"/>
    </source>
</evidence>